<name>A0ABR2TGT9_9ROSI</name>
<dbReference type="EMBL" id="JBBPBN010000006">
    <property type="protein sequence ID" value="KAK9036715.1"/>
    <property type="molecule type" value="Genomic_DNA"/>
</dbReference>
<accession>A0ABR2TGT9</accession>
<proteinExistence type="predicted"/>
<gene>
    <name evidence="2" type="ORF">V6N11_078707</name>
</gene>
<reference evidence="2 3" key="1">
    <citation type="journal article" date="2024" name="G3 (Bethesda)">
        <title>Genome assembly of Hibiscus sabdariffa L. provides insights into metabolisms of medicinal natural products.</title>
        <authorList>
            <person name="Kim T."/>
        </authorList>
    </citation>
    <scope>NUCLEOTIDE SEQUENCE [LARGE SCALE GENOMIC DNA]</scope>
    <source>
        <strain evidence="2">TK-2024</strain>
        <tissue evidence="2">Old leaves</tissue>
    </source>
</reference>
<dbReference type="Proteomes" id="UP001396334">
    <property type="component" value="Unassembled WGS sequence"/>
</dbReference>
<keyword evidence="3" id="KW-1185">Reference proteome</keyword>
<dbReference type="PANTHER" id="PTHR34539:SF15">
    <property type="match status" value="1"/>
</dbReference>
<evidence type="ECO:0000313" key="2">
    <source>
        <dbReference type="EMBL" id="KAK9036715.1"/>
    </source>
</evidence>
<organism evidence="2 3">
    <name type="scientific">Hibiscus sabdariffa</name>
    <name type="common">roselle</name>
    <dbReference type="NCBI Taxonomy" id="183260"/>
    <lineage>
        <taxon>Eukaryota</taxon>
        <taxon>Viridiplantae</taxon>
        <taxon>Streptophyta</taxon>
        <taxon>Embryophyta</taxon>
        <taxon>Tracheophyta</taxon>
        <taxon>Spermatophyta</taxon>
        <taxon>Magnoliopsida</taxon>
        <taxon>eudicotyledons</taxon>
        <taxon>Gunneridae</taxon>
        <taxon>Pentapetalae</taxon>
        <taxon>rosids</taxon>
        <taxon>malvids</taxon>
        <taxon>Malvales</taxon>
        <taxon>Malvaceae</taxon>
        <taxon>Malvoideae</taxon>
        <taxon>Hibiscus</taxon>
    </lineage>
</organism>
<comment type="caution">
    <text evidence="2">The sequence shown here is derived from an EMBL/GenBank/DDBJ whole genome shotgun (WGS) entry which is preliminary data.</text>
</comment>
<evidence type="ECO:0000256" key="1">
    <source>
        <dbReference type="SAM" id="MobiDB-lite"/>
    </source>
</evidence>
<sequence length="236" mass="25348">MVMEANEGNKKRAREREEAEDTEPDDNSVPSSKLARVDTDDASPSSGSPEATYVEPDPDDGNFQLPETIRIQDDSLNILDDSNPVTGPDPDPAIQGLDSVIKSFEEEILIPDLTGLPEAIPDPSEPRPELGFLFEASDDELGLPPSFPSVEAEQKFETTFGVEDGGVSGGVGIGEMMENEFPIPIYDSFEFGIGGELDTDNNSHSNSGDFVALGGLFEPAADISELTWRPESLSAL</sequence>
<protein>
    <submittedName>
        <fullName evidence="2">Uncharacterized protein</fullName>
    </submittedName>
</protein>
<evidence type="ECO:0000313" key="3">
    <source>
        <dbReference type="Proteomes" id="UP001396334"/>
    </source>
</evidence>
<feature type="region of interest" description="Disordered" evidence="1">
    <location>
        <begin position="1"/>
        <end position="66"/>
    </location>
</feature>
<feature type="compositionally biased region" description="Basic and acidic residues" evidence="1">
    <location>
        <begin position="7"/>
        <end position="17"/>
    </location>
</feature>
<dbReference type="PANTHER" id="PTHR34539">
    <property type="entry name" value="T6J4.11 PROTEIN"/>
    <property type="match status" value="1"/>
</dbReference>